<protein>
    <submittedName>
        <fullName evidence="1">Uncharacterized protein</fullName>
    </submittedName>
</protein>
<proteinExistence type="predicted"/>
<dbReference type="AlphaFoldDB" id="A0ABD1I5D9"/>
<evidence type="ECO:0000313" key="1">
    <source>
        <dbReference type="EMBL" id="KAL1563935.1"/>
    </source>
</evidence>
<accession>A0ABD1I5D9</accession>
<sequence>MQLNLQIFLQHYTIQLASHSHSLFHDYKKKIFPIYTNSKSILSNNDRQIAKSQKIYISNLRFNSRTASKCGFSLFRTTIQTRRWNVSLKKCEEVVVHLLQVLELSNQ</sequence>
<organism evidence="1 2">
    <name type="scientific">Salvia divinorum</name>
    <name type="common">Maria pastora</name>
    <name type="synonym">Diviner's sage</name>
    <dbReference type="NCBI Taxonomy" id="28513"/>
    <lineage>
        <taxon>Eukaryota</taxon>
        <taxon>Viridiplantae</taxon>
        <taxon>Streptophyta</taxon>
        <taxon>Embryophyta</taxon>
        <taxon>Tracheophyta</taxon>
        <taxon>Spermatophyta</taxon>
        <taxon>Magnoliopsida</taxon>
        <taxon>eudicotyledons</taxon>
        <taxon>Gunneridae</taxon>
        <taxon>Pentapetalae</taxon>
        <taxon>asterids</taxon>
        <taxon>lamiids</taxon>
        <taxon>Lamiales</taxon>
        <taxon>Lamiaceae</taxon>
        <taxon>Nepetoideae</taxon>
        <taxon>Mentheae</taxon>
        <taxon>Salviinae</taxon>
        <taxon>Salvia</taxon>
        <taxon>Salvia subgen. Calosphace</taxon>
    </lineage>
</organism>
<gene>
    <name evidence="1" type="ORF">AAHA92_06352</name>
</gene>
<reference evidence="1 2" key="1">
    <citation type="submission" date="2024-06" db="EMBL/GenBank/DDBJ databases">
        <title>A chromosome level genome sequence of Diviner's sage (Salvia divinorum).</title>
        <authorList>
            <person name="Ford S.A."/>
            <person name="Ro D.-K."/>
            <person name="Ness R.W."/>
            <person name="Phillips M.A."/>
        </authorList>
    </citation>
    <scope>NUCLEOTIDE SEQUENCE [LARGE SCALE GENOMIC DNA]</scope>
    <source>
        <strain evidence="1">SAF-2024a</strain>
        <tissue evidence="1">Leaf</tissue>
    </source>
</reference>
<name>A0ABD1I5D9_SALDI</name>
<keyword evidence="2" id="KW-1185">Reference proteome</keyword>
<evidence type="ECO:0000313" key="2">
    <source>
        <dbReference type="Proteomes" id="UP001567538"/>
    </source>
</evidence>
<dbReference type="Proteomes" id="UP001567538">
    <property type="component" value="Unassembled WGS sequence"/>
</dbReference>
<dbReference type="EMBL" id="JBEAFC010000003">
    <property type="protein sequence ID" value="KAL1563935.1"/>
    <property type="molecule type" value="Genomic_DNA"/>
</dbReference>
<comment type="caution">
    <text evidence="1">The sequence shown here is derived from an EMBL/GenBank/DDBJ whole genome shotgun (WGS) entry which is preliminary data.</text>
</comment>